<dbReference type="PRINTS" id="PR00502">
    <property type="entry name" value="NUDIXFAMILY"/>
</dbReference>
<evidence type="ECO:0000256" key="1">
    <source>
        <dbReference type="ARBA" id="ARBA00001946"/>
    </source>
</evidence>
<organism evidence="19 20">
    <name type="scientific">Arenibacter algicola</name>
    <dbReference type="NCBI Taxonomy" id="616991"/>
    <lineage>
        <taxon>Bacteria</taxon>
        <taxon>Pseudomonadati</taxon>
        <taxon>Bacteroidota</taxon>
        <taxon>Flavobacteriia</taxon>
        <taxon>Flavobacteriales</taxon>
        <taxon>Flavobacteriaceae</taxon>
        <taxon>Arenibacter</taxon>
    </lineage>
</organism>
<evidence type="ECO:0000313" key="20">
    <source>
        <dbReference type="Proteomes" id="UP000315363"/>
    </source>
</evidence>
<dbReference type="InterPro" id="IPR015797">
    <property type="entry name" value="NUDIX_hydrolase-like_dom_sf"/>
</dbReference>
<keyword evidence="5" id="KW-0479">Metal-binding</keyword>
<comment type="catalytic activity">
    <reaction evidence="11">
        <text>8-oxo-GTP + H2O = 8-oxo-GMP + diphosphate + H(+)</text>
        <dbReference type="Rhea" id="RHEA:67616"/>
        <dbReference type="ChEBI" id="CHEBI:15377"/>
        <dbReference type="ChEBI" id="CHEBI:15378"/>
        <dbReference type="ChEBI" id="CHEBI:33019"/>
        <dbReference type="ChEBI" id="CHEBI:143553"/>
        <dbReference type="ChEBI" id="CHEBI:145694"/>
    </reaction>
</comment>
<gene>
    <name evidence="19" type="ORF">GQ41_0200</name>
</gene>
<dbReference type="PROSITE" id="PS51462">
    <property type="entry name" value="NUDIX"/>
    <property type="match status" value="1"/>
</dbReference>
<accession>A0ABY3A4U4</accession>
<evidence type="ECO:0000256" key="2">
    <source>
        <dbReference type="ARBA" id="ARBA00005582"/>
    </source>
</evidence>
<keyword evidence="8" id="KW-0460">Magnesium</keyword>
<keyword evidence="7 17" id="KW-0378">Hydrolase</keyword>
<comment type="similarity">
    <text evidence="2 17">Belongs to the Nudix hydrolase family.</text>
</comment>
<dbReference type="Gene3D" id="3.90.79.10">
    <property type="entry name" value="Nucleoside Triphosphate Pyrophosphohydrolase"/>
    <property type="match status" value="1"/>
</dbReference>
<dbReference type="InterPro" id="IPR000086">
    <property type="entry name" value="NUDIX_hydrolase_dom"/>
</dbReference>
<evidence type="ECO:0000256" key="6">
    <source>
        <dbReference type="ARBA" id="ARBA00022763"/>
    </source>
</evidence>
<dbReference type="PROSITE" id="PS00893">
    <property type="entry name" value="NUDIX_BOX"/>
    <property type="match status" value="1"/>
</dbReference>
<evidence type="ECO:0000259" key="18">
    <source>
        <dbReference type="PROSITE" id="PS51462"/>
    </source>
</evidence>
<name>A0ABY3A4U4_9FLAO</name>
<evidence type="ECO:0000256" key="12">
    <source>
        <dbReference type="ARBA" id="ARBA00038905"/>
    </source>
</evidence>
<keyword evidence="20" id="KW-1185">Reference proteome</keyword>
<evidence type="ECO:0000256" key="13">
    <source>
        <dbReference type="ARBA" id="ARBA00040794"/>
    </source>
</evidence>
<dbReference type="Proteomes" id="UP000315363">
    <property type="component" value="Unassembled WGS sequence"/>
</dbReference>
<keyword evidence="3" id="KW-0515">Mutator protein</keyword>
<dbReference type="EMBL" id="VHIF01000001">
    <property type="protein sequence ID" value="TQO35652.1"/>
    <property type="molecule type" value="Genomic_DNA"/>
</dbReference>
<dbReference type="SUPFAM" id="SSF55811">
    <property type="entry name" value="Nudix"/>
    <property type="match status" value="1"/>
</dbReference>
<dbReference type="EC" id="3.6.1.55" evidence="12"/>
<dbReference type="PANTHER" id="PTHR47707:SF1">
    <property type="entry name" value="NUDIX HYDROLASE FAMILY PROTEIN"/>
    <property type="match status" value="1"/>
</dbReference>
<evidence type="ECO:0000256" key="4">
    <source>
        <dbReference type="ARBA" id="ARBA00022705"/>
    </source>
</evidence>
<protein>
    <recommendedName>
        <fullName evidence="13">8-oxo-dGTP diphosphatase</fullName>
        <ecNumber evidence="12">3.6.1.55</ecNumber>
    </recommendedName>
    <alternativeName>
        <fullName evidence="16">7,8-dihydro-8-oxoguanine-triphosphatase</fullName>
    </alternativeName>
    <alternativeName>
        <fullName evidence="15">Mutator protein MutT</fullName>
    </alternativeName>
    <alternativeName>
        <fullName evidence="14">dGTP pyrophosphohydrolase</fullName>
    </alternativeName>
</protein>
<evidence type="ECO:0000256" key="17">
    <source>
        <dbReference type="RuleBase" id="RU003476"/>
    </source>
</evidence>
<evidence type="ECO:0000256" key="15">
    <source>
        <dbReference type="ARBA" id="ARBA00041979"/>
    </source>
</evidence>
<dbReference type="InterPro" id="IPR047127">
    <property type="entry name" value="MutT-like"/>
</dbReference>
<keyword evidence="6" id="KW-0227">DNA damage</keyword>
<dbReference type="InterPro" id="IPR020084">
    <property type="entry name" value="NUDIX_hydrolase_CS"/>
</dbReference>
<comment type="caution">
    <text evidence="19">The sequence shown here is derived from an EMBL/GenBank/DDBJ whole genome shotgun (WGS) entry which is preliminary data.</text>
</comment>
<keyword evidence="9" id="KW-0234">DNA repair</keyword>
<evidence type="ECO:0000256" key="11">
    <source>
        <dbReference type="ARBA" id="ARBA00036904"/>
    </source>
</evidence>
<evidence type="ECO:0000256" key="10">
    <source>
        <dbReference type="ARBA" id="ARBA00035861"/>
    </source>
</evidence>
<evidence type="ECO:0000256" key="8">
    <source>
        <dbReference type="ARBA" id="ARBA00022842"/>
    </source>
</evidence>
<proteinExistence type="inferred from homology"/>
<feature type="domain" description="Nudix hydrolase" evidence="18">
    <location>
        <begin position="2"/>
        <end position="128"/>
    </location>
</feature>
<keyword evidence="4" id="KW-0235">DNA replication</keyword>
<evidence type="ECO:0000256" key="14">
    <source>
        <dbReference type="ARBA" id="ARBA00041592"/>
    </source>
</evidence>
<comment type="cofactor">
    <cofactor evidence="1">
        <name>Mg(2+)</name>
        <dbReference type="ChEBI" id="CHEBI:18420"/>
    </cofactor>
</comment>
<reference evidence="19 20" key="1">
    <citation type="submission" date="2019-06" db="EMBL/GenBank/DDBJ databases">
        <title>A large-scale integrated study on North Sea by COGITO (Coastal Microbe Genomic &amp; Taxonomic Observatory).</title>
        <authorList>
            <person name="Teeling H."/>
        </authorList>
    </citation>
    <scope>NUCLEOTIDE SEQUENCE [LARGE SCALE GENOMIC DNA]</scope>
    <source>
        <strain evidence="19 20">MAR_2009_79</strain>
    </source>
</reference>
<evidence type="ECO:0000256" key="3">
    <source>
        <dbReference type="ARBA" id="ARBA00022457"/>
    </source>
</evidence>
<evidence type="ECO:0000256" key="7">
    <source>
        <dbReference type="ARBA" id="ARBA00022801"/>
    </source>
</evidence>
<evidence type="ECO:0000256" key="9">
    <source>
        <dbReference type="ARBA" id="ARBA00023204"/>
    </source>
</evidence>
<dbReference type="Pfam" id="PF00293">
    <property type="entry name" value="NUDIX"/>
    <property type="match status" value="1"/>
</dbReference>
<evidence type="ECO:0000256" key="16">
    <source>
        <dbReference type="ARBA" id="ARBA00042798"/>
    </source>
</evidence>
<dbReference type="InterPro" id="IPR020476">
    <property type="entry name" value="Nudix_hydrolase"/>
</dbReference>
<comment type="catalytic activity">
    <reaction evidence="10">
        <text>8-oxo-dGTP + H2O = 8-oxo-dGMP + diphosphate + H(+)</text>
        <dbReference type="Rhea" id="RHEA:31575"/>
        <dbReference type="ChEBI" id="CHEBI:15377"/>
        <dbReference type="ChEBI" id="CHEBI:15378"/>
        <dbReference type="ChEBI" id="CHEBI:33019"/>
        <dbReference type="ChEBI" id="CHEBI:63224"/>
        <dbReference type="ChEBI" id="CHEBI:77896"/>
        <dbReference type="EC" id="3.6.1.55"/>
    </reaction>
</comment>
<dbReference type="PANTHER" id="PTHR47707">
    <property type="entry name" value="8-OXO-DGTP DIPHOSPHATASE"/>
    <property type="match status" value="1"/>
</dbReference>
<dbReference type="RefSeq" id="WP_142188182.1">
    <property type="nucleotide sequence ID" value="NZ_VHIF01000001.1"/>
</dbReference>
<dbReference type="CDD" id="cd03425">
    <property type="entry name" value="NUDIX_MutT_NudA_like"/>
    <property type="match status" value="1"/>
</dbReference>
<evidence type="ECO:0000313" key="19">
    <source>
        <dbReference type="EMBL" id="TQO35652.1"/>
    </source>
</evidence>
<evidence type="ECO:0000256" key="5">
    <source>
        <dbReference type="ARBA" id="ARBA00022723"/>
    </source>
</evidence>
<sequence length="129" mass="15082">MKNAIKVACAIIAIDHKFLVVQRSESMNLPLKWEFPGGKIELNETEEECVLREIEEELNIEITLVKRLTSSFFEYPNIAIELIPFLANYEKGEIKLKEHKQYILLNKKELIRLDWADADLPIVKELQEL</sequence>